<name>A0A419VUU1_9BACT</name>
<dbReference type="Gene3D" id="3.90.550.10">
    <property type="entry name" value="Spore Coat Polysaccharide Biosynthesis Protein SpsA, Chain A"/>
    <property type="match status" value="1"/>
</dbReference>
<sequence length="649" mass="73288">MKLSVIIVNYNVKHFLEQCLRSVTDALTGIDSEILVVDNNSVDGSCLMVNDSFPKVKLIENKENTGFSRANNQAISVARGEYILLLNPDTLVETDCFRKCVAFMDEHPEAGGLGVKMIDGKGHYLPESKRGIPTPWVSFCKIFGLTALFPHSPRFAGYYLGHLSNTETHEVEVLAGAFMLLRSAALQKAGLLDEQFFMYGEDIDLSVRIRQSGYKNYYFPETKIIHYKGESTKKGSLNYVKLFYKAMLLFSKKHFSGRQNQLFNFTINLAIYFRALLSVVSRVVAAILLPLIDALIILLGFYLLIPVWETFQFEADHFPPEFFKLVVPGYTLIWIVTLLFFHAYLRPLSIGKLLRGILAGGVLVMLFYSFLNENWRFSRALIVLGTCWNLLMLPLIRYSLSSTKLGIFRIKGYRASKIVVIAGTEEAERILSLLENSDFRYELTGLIAPDNKVPGSIYLGNFSQTIEIIDIHRPDELIFSGKDVPPAEIIDCMLDLNDKNIHFKIAPQESLSIIGSSSPNAAGEFINLKSNPLSKKTNLTLKRLLDIKLAIILIIFFPVLFFSFSDVKGLIRNCLAVISGKKTWIGFASPISSDIHLPKLKQGVLTPSSPFEFRYSAAKILDNDRVYAKNYRILTDLELIFRNWKILGQ</sequence>
<evidence type="ECO:0000313" key="4">
    <source>
        <dbReference type="Proteomes" id="UP000283387"/>
    </source>
</evidence>
<feature type="transmembrane region" description="Helical" evidence="1">
    <location>
        <begin position="377"/>
        <end position="396"/>
    </location>
</feature>
<dbReference type="SUPFAM" id="SSF53448">
    <property type="entry name" value="Nucleotide-diphospho-sugar transferases"/>
    <property type="match status" value="1"/>
</dbReference>
<accession>A0A419VUU1</accession>
<keyword evidence="3" id="KW-0808">Transferase</keyword>
<dbReference type="PANTHER" id="PTHR43179:SF7">
    <property type="entry name" value="RHAMNOSYLTRANSFERASE WBBL"/>
    <property type="match status" value="1"/>
</dbReference>
<dbReference type="RefSeq" id="WP_120275271.1">
    <property type="nucleotide sequence ID" value="NZ_RAPN01000005.1"/>
</dbReference>
<keyword evidence="4" id="KW-1185">Reference proteome</keyword>
<dbReference type="Pfam" id="PF00535">
    <property type="entry name" value="Glycos_transf_2"/>
    <property type="match status" value="1"/>
</dbReference>
<dbReference type="OrthoDB" id="9771846at2"/>
<organism evidence="3 4">
    <name type="scientific">Mangrovibacterium diazotrophicum</name>
    <dbReference type="NCBI Taxonomy" id="1261403"/>
    <lineage>
        <taxon>Bacteria</taxon>
        <taxon>Pseudomonadati</taxon>
        <taxon>Bacteroidota</taxon>
        <taxon>Bacteroidia</taxon>
        <taxon>Marinilabiliales</taxon>
        <taxon>Prolixibacteraceae</taxon>
        <taxon>Mangrovibacterium</taxon>
    </lineage>
</organism>
<evidence type="ECO:0000259" key="2">
    <source>
        <dbReference type="Pfam" id="PF00535"/>
    </source>
</evidence>
<dbReference type="AlphaFoldDB" id="A0A419VUU1"/>
<keyword evidence="1" id="KW-0812">Transmembrane</keyword>
<dbReference type="CDD" id="cd04186">
    <property type="entry name" value="GT_2_like_c"/>
    <property type="match status" value="1"/>
</dbReference>
<dbReference type="EMBL" id="RAPN01000005">
    <property type="protein sequence ID" value="RKD85949.1"/>
    <property type="molecule type" value="Genomic_DNA"/>
</dbReference>
<evidence type="ECO:0000256" key="1">
    <source>
        <dbReference type="SAM" id="Phobius"/>
    </source>
</evidence>
<dbReference type="Proteomes" id="UP000283387">
    <property type="component" value="Unassembled WGS sequence"/>
</dbReference>
<dbReference type="InterPro" id="IPR001173">
    <property type="entry name" value="Glyco_trans_2-like"/>
</dbReference>
<feature type="transmembrane region" description="Helical" evidence="1">
    <location>
        <begin position="352"/>
        <end position="371"/>
    </location>
</feature>
<proteinExistence type="predicted"/>
<evidence type="ECO:0000313" key="3">
    <source>
        <dbReference type="EMBL" id="RKD85949.1"/>
    </source>
</evidence>
<comment type="caution">
    <text evidence="3">The sequence shown here is derived from an EMBL/GenBank/DDBJ whole genome shotgun (WGS) entry which is preliminary data.</text>
</comment>
<dbReference type="PANTHER" id="PTHR43179">
    <property type="entry name" value="RHAMNOSYLTRANSFERASE WBBL"/>
    <property type="match status" value="1"/>
</dbReference>
<dbReference type="InterPro" id="IPR029044">
    <property type="entry name" value="Nucleotide-diphossugar_trans"/>
</dbReference>
<dbReference type="GO" id="GO:0016740">
    <property type="term" value="F:transferase activity"/>
    <property type="evidence" value="ECO:0007669"/>
    <property type="project" value="UniProtKB-KW"/>
</dbReference>
<reference evidence="3 4" key="1">
    <citation type="submission" date="2018-09" db="EMBL/GenBank/DDBJ databases">
        <title>Genomic Encyclopedia of Archaeal and Bacterial Type Strains, Phase II (KMG-II): from individual species to whole genera.</title>
        <authorList>
            <person name="Goeker M."/>
        </authorList>
    </citation>
    <scope>NUCLEOTIDE SEQUENCE [LARGE SCALE GENOMIC DNA]</scope>
    <source>
        <strain evidence="3 4">DSM 27148</strain>
    </source>
</reference>
<feature type="transmembrane region" description="Helical" evidence="1">
    <location>
        <begin position="283"/>
        <end position="305"/>
    </location>
</feature>
<feature type="transmembrane region" description="Helical" evidence="1">
    <location>
        <begin position="545"/>
        <end position="564"/>
    </location>
</feature>
<feature type="domain" description="Glycosyltransferase 2-like" evidence="2">
    <location>
        <begin position="4"/>
        <end position="130"/>
    </location>
</feature>
<feature type="transmembrane region" description="Helical" evidence="1">
    <location>
        <begin position="325"/>
        <end position="345"/>
    </location>
</feature>
<gene>
    <name evidence="3" type="ORF">BC643_4265</name>
</gene>
<protein>
    <submittedName>
        <fullName evidence="3">GT2 family glycosyltransferase</fullName>
    </submittedName>
</protein>
<keyword evidence="1" id="KW-1133">Transmembrane helix</keyword>
<keyword evidence="1" id="KW-0472">Membrane</keyword>